<feature type="binding site" evidence="4">
    <location>
        <position position="265"/>
    </location>
    <ligand>
        <name>Mg(2+)</name>
        <dbReference type="ChEBI" id="CHEBI:18420"/>
    </ligand>
</feature>
<feature type="binding site" evidence="4">
    <location>
        <position position="47"/>
    </location>
    <ligand>
        <name>Mg(2+)</name>
        <dbReference type="ChEBI" id="CHEBI:18420"/>
    </ligand>
</feature>
<keyword evidence="4" id="KW-0479">Metal-binding</keyword>
<evidence type="ECO:0000313" key="6">
    <source>
        <dbReference type="RefSeq" id="XP_022291241.1"/>
    </source>
</evidence>
<feature type="active site" description="Nucleophile" evidence="2">
    <location>
        <position position="45"/>
    </location>
</feature>
<feature type="binding site" evidence="4">
    <location>
        <position position="45"/>
    </location>
    <ligand>
        <name>Mg(2+)</name>
        <dbReference type="ChEBI" id="CHEBI:18420"/>
    </ligand>
</feature>
<evidence type="ECO:0000256" key="3">
    <source>
        <dbReference type="PIRSR" id="PIRSR000915-2"/>
    </source>
</evidence>
<keyword evidence="1" id="KW-0378">Hydrolase</keyword>
<keyword evidence="5" id="KW-1185">Reference proteome</keyword>
<organism evidence="5 6">
    <name type="scientific">Crassostrea virginica</name>
    <name type="common">Eastern oyster</name>
    <dbReference type="NCBI Taxonomy" id="6565"/>
    <lineage>
        <taxon>Eukaryota</taxon>
        <taxon>Metazoa</taxon>
        <taxon>Spiralia</taxon>
        <taxon>Lophotrochozoa</taxon>
        <taxon>Mollusca</taxon>
        <taxon>Bivalvia</taxon>
        <taxon>Autobranchia</taxon>
        <taxon>Pteriomorphia</taxon>
        <taxon>Ostreida</taxon>
        <taxon>Ostreoidea</taxon>
        <taxon>Ostreidae</taxon>
        <taxon>Crassostrea</taxon>
    </lineage>
</organism>
<feature type="active site" description="Proton donor" evidence="2">
    <location>
        <position position="47"/>
    </location>
</feature>
<evidence type="ECO:0000313" key="5">
    <source>
        <dbReference type="Proteomes" id="UP000694844"/>
    </source>
</evidence>
<dbReference type="GeneID" id="111102686"/>
<dbReference type="RefSeq" id="XP_022291241.1">
    <property type="nucleotide sequence ID" value="XM_022435533.1"/>
</dbReference>
<dbReference type="Pfam" id="PF13344">
    <property type="entry name" value="Hydrolase_6"/>
    <property type="match status" value="1"/>
</dbReference>
<dbReference type="Gene3D" id="3.40.50.1000">
    <property type="entry name" value="HAD superfamily/HAD-like"/>
    <property type="match status" value="2"/>
</dbReference>
<dbReference type="Proteomes" id="UP000694844">
    <property type="component" value="Chromosome 7"/>
</dbReference>
<dbReference type="GO" id="GO:0016791">
    <property type="term" value="F:phosphatase activity"/>
    <property type="evidence" value="ECO:0007669"/>
    <property type="project" value="InterPro"/>
</dbReference>
<dbReference type="SUPFAM" id="SSF56784">
    <property type="entry name" value="HAD-like"/>
    <property type="match status" value="1"/>
</dbReference>
<dbReference type="GO" id="GO:0005737">
    <property type="term" value="C:cytoplasm"/>
    <property type="evidence" value="ECO:0007669"/>
    <property type="project" value="TreeGrafter"/>
</dbReference>
<evidence type="ECO:0000256" key="1">
    <source>
        <dbReference type="ARBA" id="ARBA00022801"/>
    </source>
</evidence>
<evidence type="ECO:0000256" key="2">
    <source>
        <dbReference type="PIRSR" id="PIRSR000915-1"/>
    </source>
</evidence>
<dbReference type="PIRSF" id="PIRSF000915">
    <property type="entry name" value="PGP-type_phosphatase"/>
    <property type="match status" value="1"/>
</dbReference>
<dbReference type="OrthoDB" id="413953at2759"/>
<dbReference type="PANTHER" id="PTHR19288">
    <property type="entry name" value="4-NITROPHENYLPHOSPHATASE-RELATED"/>
    <property type="match status" value="1"/>
</dbReference>
<evidence type="ECO:0000256" key="4">
    <source>
        <dbReference type="PIRSR" id="PIRSR000915-3"/>
    </source>
</evidence>
<dbReference type="Pfam" id="PF13242">
    <property type="entry name" value="Hydrolase_like"/>
    <property type="match status" value="1"/>
</dbReference>
<gene>
    <name evidence="6" type="primary">LOC111102686</name>
</gene>
<proteinExistence type="predicted"/>
<dbReference type="NCBIfam" id="TIGR01460">
    <property type="entry name" value="HAD-SF-IIA"/>
    <property type="match status" value="1"/>
</dbReference>
<dbReference type="InterPro" id="IPR023214">
    <property type="entry name" value="HAD_sf"/>
</dbReference>
<dbReference type="PANTHER" id="PTHR19288:SF93">
    <property type="entry name" value="FI11325P-RELATED"/>
    <property type="match status" value="1"/>
</dbReference>
<reference evidence="6" key="1">
    <citation type="submission" date="2025-08" db="UniProtKB">
        <authorList>
            <consortium name="RefSeq"/>
        </authorList>
    </citation>
    <scope>IDENTIFICATION</scope>
    <source>
        <tissue evidence="6">Whole sample</tissue>
    </source>
</reference>
<dbReference type="GO" id="GO:0046872">
    <property type="term" value="F:metal ion binding"/>
    <property type="evidence" value="ECO:0007669"/>
    <property type="project" value="UniProtKB-KW"/>
</dbReference>
<name>A0A8B8AJ36_CRAVI</name>
<dbReference type="InterPro" id="IPR036412">
    <property type="entry name" value="HAD-like_sf"/>
</dbReference>
<dbReference type="AlphaFoldDB" id="A0A8B8AJ36"/>
<dbReference type="InterPro" id="IPR006357">
    <property type="entry name" value="HAD-SF_hydro_IIA"/>
</dbReference>
<sequence length="329" mass="35774">MVRHCCVLCKKTVAGEIKNLIKMCEEVNAKIATDISSSVDNFLFDCDGVLWNANEVIPGSLETVKGLKALGKRIFYVTNNSTKTRAEYAQKCVKLGFPATEDDIVCTSYISALYLHNMNFKGKIYVVGNPSIGAELDRFGLRHTGIGPDPPDEDQPAFQPVPGLDLDPEIKCVLVGFDKYISYPKIMKAASYARQEGNIFLATNEDSHLPMDVPYVVPGTGSIVTSVKVAARKEPVVMGKPQTNMFKCLQEAHNLDPSRCMMVGDRCNTDISMATNCGMRSLLVLTGVSTLADVGAYKASGDPTHATYVPTYYASRLGQLGKLLGLSIP</sequence>
<dbReference type="InterPro" id="IPR006349">
    <property type="entry name" value="PGP_euk"/>
</dbReference>
<dbReference type="NCBIfam" id="TIGR01452">
    <property type="entry name" value="PGP_euk"/>
    <property type="match status" value="1"/>
</dbReference>
<comment type="cofactor">
    <cofactor evidence="4">
        <name>Mg(2+)</name>
        <dbReference type="ChEBI" id="CHEBI:18420"/>
    </cofactor>
    <text evidence="4">Divalent metal ions. Mg(2+) is the most effective.</text>
</comment>
<feature type="binding site" evidence="3">
    <location>
        <position position="240"/>
    </location>
    <ligand>
        <name>substrate</name>
    </ligand>
</feature>
<protein>
    <submittedName>
        <fullName evidence="6">Glycerol-3-phosphate phosphatase-like isoform X1</fullName>
    </submittedName>
</protein>
<keyword evidence="4" id="KW-0460">Magnesium</keyword>
<dbReference type="KEGG" id="cvn:111102686"/>
<accession>A0A8B8AJ36</accession>